<dbReference type="AlphaFoldDB" id="A0A833V8V0"/>
<feature type="domain" description="Peptidase A1" evidence="7">
    <location>
        <begin position="81"/>
        <end position="414"/>
    </location>
</feature>
<dbReference type="Gene3D" id="2.40.70.10">
    <property type="entry name" value="Acid Proteases"/>
    <property type="match status" value="2"/>
</dbReference>
<protein>
    <submittedName>
        <fullName evidence="8">Aspartic proteinase nepenthesin-2-like protein</fullName>
    </submittedName>
</protein>
<comment type="similarity">
    <text evidence="1">Belongs to the peptidase A1 family.</text>
</comment>
<keyword evidence="9" id="KW-1185">Reference proteome</keyword>
<comment type="caution">
    <text evidence="8">The sequence shown here is derived from an EMBL/GenBank/DDBJ whole genome shotgun (WGS) entry which is preliminary data.</text>
</comment>
<evidence type="ECO:0000313" key="8">
    <source>
        <dbReference type="EMBL" id="KAF3328976.1"/>
    </source>
</evidence>
<evidence type="ECO:0000256" key="4">
    <source>
        <dbReference type="ARBA" id="ARBA00022801"/>
    </source>
</evidence>
<dbReference type="GO" id="GO:0004190">
    <property type="term" value="F:aspartic-type endopeptidase activity"/>
    <property type="evidence" value="ECO:0007669"/>
    <property type="project" value="UniProtKB-KW"/>
</dbReference>
<dbReference type="OrthoDB" id="628397at2759"/>
<evidence type="ECO:0000256" key="1">
    <source>
        <dbReference type="ARBA" id="ARBA00007447"/>
    </source>
</evidence>
<keyword evidence="6" id="KW-0732">Signal</keyword>
<dbReference type="InterPro" id="IPR033121">
    <property type="entry name" value="PEPTIDASE_A1"/>
</dbReference>
<dbReference type="Pfam" id="PF14541">
    <property type="entry name" value="TAXi_C"/>
    <property type="match status" value="1"/>
</dbReference>
<evidence type="ECO:0000256" key="2">
    <source>
        <dbReference type="ARBA" id="ARBA00022670"/>
    </source>
</evidence>
<evidence type="ECO:0000256" key="3">
    <source>
        <dbReference type="ARBA" id="ARBA00022750"/>
    </source>
</evidence>
<evidence type="ECO:0000259" key="7">
    <source>
        <dbReference type="PROSITE" id="PS51767"/>
    </source>
</evidence>
<evidence type="ECO:0000256" key="6">
    <source>
        <dbReference type="SAM" id="SignalP"/>
    </source>
</evidence>
<dbReference type="InterPro" id="IPR021109">
    <property type="entry name" value="Peptidase_aspartic_dom_sf"/>
</dbReference>
<dbReference type="InterPro" id="IPR034161">
    <property type="entry name" value="Pepsin-like_plant"/>
</dbReference>
<feature type="signal peptide" evidence="6">
    <location>
        <begin position="1"/>
        <end position="18"/>
    </location>
</feature>
<dbReference type="PANTHER" id="PTHR47967:SF23">
    <property type="entry name" value="OS04G0448300 PROTEIN"/>
    <property type="match status" value="1"/>
</dbReference>
<keyword evidence="5" id="KW-0325">Glycoprotein</keyword>
<name>A0A833V8V0_9POAL</name>
<gene>
    <name evidence="8" type="ORF">FCM35_KLT06054</name>
</gene>
<reference evidence="8" key="1">
    <citation type="submission" date="2020-01" db="EMBL/GenBank/DDBJ databases">
        <title>Genome sequence of Kobresia littledalei, the first chromosome-level genome in the family Cyperaceae.</title>
        <authorList>
            <person name="Qu G."/>
        </authorList>
    </citation>
    <scope>NUCLEOTIDE SEQUENCE</scope>
    <source>
        <strain evidence="8">C.B.Clarke</strain>
        <tissue evidence="8">Leaf</tissue>
    </source>
</reference>
<keyword evidence="2" id="KW-0645">Protease</keyword>
<dbReference type="PANTHER" id="PTHR47967">
    <property type="entry name" value="OS07G0603500 PROTEIN-RELATED"/>
    <property type="match status" value="1"/>
</dbReference>
<keyword evidence="4" id="KW-0378">Hydrolase</keyword>
<dbReference type="PROSITE" id="PS51767">
    <property type="entry name" value="PEPTIDASE_A1"/>
    <property type="match status" value="1"/>
</dbReference>
<organism evidence="8 9">
    <name type="scientific">Carex littledalei</name>
    <dbReference type="NCBI Taxonomy" id="544730"/>
    <lineage>
        <taxon>Eukaryota</taxon>
        <taxon>Viridiplantae</taxon>
        <taxon>Streptophyta</taxon>
        <taxon>Embryophyta</taxon>
        <taxon>Tracheophyta</taxon>
        <taxon>Spermatophyta</taxon>
        <taxon>Magnoliopsida</taxon>
        <taxon>Liliopsida</taxon>
        <taxon>Poales</taxon>
        <taxon>Cyperaceae</taxon>
        <taxon>Cyperoideae</taxon>
        <taxon>Cariceae</taxon>
        <taxon>Carex</taxon>
        <taxon>Carex subgen. Euthyceras</taxon>
    </lineage>
</organism>
<dbReference type="Proteomes" id="UP000623129">
    <property type="component" value="Unassembled WGS sequence"/>
</dbReference>
<dbReference type="SUPFAM" id="SSF50630">
    <property type="entry name" value="Acid proteases"/>
    <property type="match status" value="1"/>
</dbReference>
<dbReference type="Pfam" id="PF14543">
    <property type="entry name" value="TAXi_N"/>
    <property type="match status" value="1"/>
</dbReference>
<dbReference type="InterPro" id="IPR032799">
    <property type="entry name" value="TAXi_C"/>
</dbReference>
<dbReference type="CDD" id="cd05476">
    <property type="entry name" value="pepsin_A_like_plant"/>
    <property type="match status" value="1"/>
</dbReference>
<proteinExistence type="inferred from homology"/>
<accession>A0A833V8V0</accession>
<dbReference type="GO" id="GO:0005576">
    <property type="term" value="C:extracellular region"/>
    <property type="evidence" value="ECO:0007669"/>
    <property type="project" value="TreeGrafter"/>
</dbReference>
<sequence>MHISLLLLIISLATPTICILGDIQLELTHVDYGHQLTKLELAKRAASRSQARAALLTSKAHNSNPLSRANIPFYPSGGNEYALDLAIGTPPRRYPFLLDTGSGLIWTQCKPCSRCLSQPSPIFDPFKSSTFSRLPCSNKLCQDLDSKNCTKNHCMYSYGYGDQTYTYGGFSSETFTFGTSTNIKAQIAFGCGYINGGNLNNCSGIAGFSKAATSLVSQLGISGFSHCMTDDINKRSLLRFGTKEEIYRDIKGTVQTSKFIDGPPGYETLYFIAMTGITVGTKRLSIPKSVFNKGTLVDSGTTFSQLPEVAYNKLKKALISDMKLSASNESTSQIDCFSSPSILPSRVKAPKVILHFKGIDMNLARGNYILDFDEEGVLCLAMGPTTNSFGILGNKQQINMQVMYDLKNSKLAIAPNQCYKK</sequence>
<evidence type="ECO:0000256" key="5">
    <source>
        <dbReference type="ARBA" id="ARBA00023180"/>
    </source>
</evidence>
<dbReference type="EMBL" id="SWLB01000015">
    <property type="protein sequence ID" value="KAF3328976.1"/>
    <property type="molecule type" value="Genomic_DNA"/>
</dbReference>
<evidence type="ECO:0000313" key="9">
    <source>
        <dbReference type="Proteomes" id="UP000623129"/>
    </source>
</evidence>
<dbReference type="InterPro" id="IPR032861">
    <property type="entry name" value="TAXi_N"/>
</dbReference>
<keyword evidence="3" id="KW-0064">Aspartyl protease</keyword>
<dbReference type="GO" id="GO:0006508">
    <property type="term" value="P:proteolysis"/>
    <property type="evidence" value="ECO:0007669"/>
    <property type="project" value="UniProtKB-KW"/>
</dbReference>
<feature type="chain" id="PRO_5033016213" evidence="6">
    <location>
        <begin position="19"/>
        <end position="421"/>
    </location>
</feature>
<dbReference type="InterPro" id="IPR051708">
    <property type="entry name" value="Plant_Aspart_Prot_A1"/>
</dbReference>